<dbReference type="Pfam" id="PF17770">
    <property type="entry name" value="RNase_J_C"/>
    <property type="match status" value="1"/>
</dbReference>
<keyword evidence="6" id="KW-0862">Zinc</keyword>
<comment type="function">
    <text evidence="9">An RNase that has 5'-3' exonuclease and possibly endonuclease activity. Involved in maturation of rRNA and in some organisms also mRNA maturation and/or decay.</text>
</comment>
<dbReference type="Pfam" id="PF00753">
    <property type="entry name" value="Lactamase_B"/>
    <property type="match status" value="1"/>
</dbReference>
<evidence type="ECO:0000313" key="12">
    <source>
        <dbReference type="Proteomes" id="UP001519271"/>
    </source>
</evidence>
<accession>A0ABS4G652</accession>
<keyword evidence="12" id="KW-1185">Reference proteome</keyword>
<organism evidence="11 12">
    <name type="scientific">Youngiibacter multivorans</name>
    <dbReference type="NCBI Taxonomy" id="937251"/>
    <lineage>
        <taxon>Bacteria</taxon>
        <taxon>Bacillati</taxon>
        <taxon>Bacillota</taxon>
        <taxon>Clostridia</taxon>
        <taxon>Eubacteriales</taxon>
        <taxon>Clostridiaceae</taxon>
        <taxon>Youngiibacter</taxon>
    </lineage>
</organism>
<evidence type="ECO:0000256" key="6">
    <source>
        <dbReference type="ARBA" id="ARBA00022833"/>
    </source>
</evidence>
<dbReference type="Pfam" id="PF22505">
    <property type="entry name" value="RNase_J_b_CASP"/>
    <property type="match status" value="1"/>
</dbReference>
<evidence type="ECO:0000259" key="10">
    <source>
        <dbReference type="SMART" id="SM00849"/>
    </source>
</evidence>
<dbReference type="InterPro" id="IPR001279">
    <property type="entry name" value="Metallo-B-lactamas"/>
</dbReference>
<dbReference type="Gene3D" id="3.10.20.580">
    <property type="match status" value="1"/>
</dbReference>
<evidence type="ECO:0000256" key="1">
    <source>
        <dbReference type="ARBA" id="ARBA00022490"/>
    </source>
</evidence>
<dbReference type="CDD" id="cd07714">
    <property type="entry name" value="RNaseJ_MBL-fold"/>
    <property type="match status" value="1"/>
</dbReference>
<keyword evidence="7 9" id="KW-0269">Exonuclease</keyword>
<dbReference type="GO" id="GO:0016787">
    <property type="term" value="F:hydrolase activity"/>
    <property type="evidence" value="ECO:0007669"/>
    <property type="project" value="UniProtKB-KW"/>
</dbReference>
<dbReference type="Pfam" id="PF07521">
    <property type="entry name" value="RMMBL"/>
    <property type="match status" value="1"/>
</dbReference>
<comment type="subunit">
    <text evidence="9">Homodimer, may be a subunit of the RNA degradosome.</text>
</comment>
<dbReference type="InterPro" id="IPR004613">
    <property type="entry name" value="RNase_J"/>
</dbReference>
<dbReference type="RefSeq" id="WP_209460220.1">
    <property type="nucleotide sequence ID" value="NZ_JAGGKC010000023.1"/>
</dbReference>
<evidence type="ECO:0000256" key="9">
    <source>
        <dbReference type="HAMAP-Rule" id="MF_01491"/>
    </source>
</evidence>
<dbReference type="EMBL" id="JAGGKC010000023">
    <property type="protein sequence ID" value="MBP1920040.1"/>
    <property type="molecule type" value="Genomic_DNA"/>
</dbReference>
<protein>
    <recommendedName>
        <fullName evidence="9">Ribonuclease J</fullName>
        <shortName evidence="9">RNase J</shortName>
        <ecNumber evidence="9">3.1.-.-</ecNumber>
    </recommendedName>
</protein>
<evidence type="ECO:0000256" key="2">
    <source>
        <dbReference type="ARBA" id="ARBA00022722"/>
    </source>
</evidence>
<keyword evidence="1 9" id="KW-0963">Cytoplasm</keyword>
<dbReference type="Gene3D" id="3.40.50.10710">
    <property type="entry name" value="Metallo-hydrolase/oxidoreductase"/>
    <property type="match status" value="1"/>
</dbReference>
<keyword evidence="9" id="KW-0698">rRNA processing</keyword>
<keyword evidence="8 9" id="KW-0694">RNA-binding</keyword>
<dbReference type="InterPro" id="IPR055132">
    <property type="entry name" value="RNase_J_b_CASP"/>
</dbReference>
<keyword evidence="3" id="KW-0479">Metal-binding</keyword>
<dbReference type="PANTHER" id="PTHR43694">
    <property type="entry name" value="RIBONUCLEASE J"/>
    <property type="match status" value="1"/>
</dbReference>
<evidence type="ECO:0000256" key="5">
    <source>
        <dbReference type="ARBA" id="ARBA00022801"/>
    </source>
</evidence>
<dbReference type="SUPFAM" id="SSF56281">
    <property type="entry name" value="Metallo-hydrolase/oxidoreductase"/>
    <property type="match status" value="1"/>
</dbReference>
<comment type="caution">
    <text evidence="11">The sequence shown here is derived from an EMBL/GenBank/DDBJ whole genome shotgun (WGS) entry which is preliminary data.</text>
</comment>
<dbReference type="SMART" id="SM00849">
    <property type="entry name" value="Lactamase_B"/>
    <property type="match status" value="1"/>
</dbReference>
<dbReference type="InterPro" id="IPR030854">
    <property type="entry name" value="RNase_J_bac"/>
</dbReference>
<dbReference type="Gene3D" id="3.60.15.10">
    <property type="entry name" value="Ribonuclease Z/Hydroxyacylglutathione hydrolase-like"/>
    <property type="match status" value="1"/>
</dbReference>
<evidence type="ECO:0000313" key="11">
    <source>
        <dbReference type="EMBL" id="MBP1920040.1"/>
    </source>
</evidence>
<dbReference type="EC" id="3.1.-.-" evidence="9"/>
<sequence length="555" mass="61695">MRKEKDKIKIIPLGGIDEIGKNMTVIEYKDEIVVIDCGLKFPDDEMFGIDVVIPDVTYLLKNKDKVKGFFITHGHEDHIGALPYILKQINVPVYATKLTLGLLKIKLKEHNLLDVVELITVKPTDVIKFQRLSVEFIKVNHSIADASAIAIHTPLGAIVHTGDFKVDFTPVDGEVIDLQRFSELGRKGVLALMADSTNVERRGYTLSESTVGESFRKLFMGVEGRIIVATFASNIHRLQQIMEAGIAQGRKIAVSGRSMENIIPVASELGYLHVDESSMITVDQINKYPENQVLIITTGSQGEPMAALSRMAAGLHRKVQIKTGDTVVFSSSPIPGNEKSVFNTINQLYKLGANVIYESLAEVHVSGHACQEEIKLIHTLVRPKHFIPVHGESRHLREHADLAFNLGQDRNSIVIPENGDVIELSRDGIRKNGTVASGHVFIDGLGVGDVGKIVLRDRKLLSEDGIITVVVTMEKESGMVVSGPDIISRGFVYVKEAEVLMENARLVVREVLDECEEKRISDWNVLKTMIKDSLKSYLYEKTKRRPMILPIIMEI</sequence>
<dbReference type="Proteomes" id="UP001519271">
    <property type="component" value="Unassembled WGS sequence"/>
</dbReference>
<evidence type="ECO:0000256" key="7">
    <source>
        <dbReference type="ARBA" id="ARBA00022839"/>
    </source>
</evidence>
<comment type="similarity">
    <text evidence="9">Belongs to the metallo-beta-lactamase superfamily. RNA-metabolizing metallo-beta-lactamase-like family. Bacterial RNase J subfamily.</text>
</comment>
<evidence type="ECO:0000256" key="8">
    <source>
        <dbReference type="ARBA" id="ARBA00022884"/>
    </source>
</evidence>
<reference evidence="11 12" key="1">
    <citation type="submission" date="2021-03" db="EMBL/GenBank/DDBJ databases">
        <title>Genomic Encyclopedia of Type Strains, Phase IV (KMG-IV): sequencing the most valuable type-strain genomes for metagenomic binning, comparative biology and taxonomic classification.</title>
        <authorList>
            <person name="Goeker M."/>
        </authorList>
    </citation>
    <scope>NUCLEOTIDE SEQUENCE [LARGE SCALE GENOMIC DNA]</scope>
    <source>
        <strain evidence="11 12">DSM 6139</strain>
    </source>
</reference>
<keyword evidence="4 9" id="KW-0255">Endonuclease</keyword>
<keyword evidence="5 9" id="KW-0378">Hydrolase</keyword>
<dbReference type="PIRSF" id="PIRSF004803">
    <property type="entry name" value="RnjA"/>
    <property type="match status" value="1"/>
</dbReference>
<dbReference type="InterPro" id="IPR042173">
    <property type="entry name" value="RNase_J_2"/>
</dbReference>
<dbReference type="PANTHER" id="PTHR43694:SF1">
    <property type="entry name" value="RIBONUCLEASE J"/>
    <property type="match status" value="1"/>
</dbReference>
<dbReference type="HAMAP" id="MF_01491">
    <property type="entry name" value="RNase_J_bact"/>
    <property type="match status" value="1"/>
</dbReference>
<name>A0ABS4G652_9CLOT</name>
<dbReference type="InterPro" id="IPR041636">
    <property type="entry name" value="RNase_J_C"/>
</dbReference>
<dbReference type="InterPro" id="IPR011108">
    <property type="entry name" value="RMMBL"/>
</dbReference>
<comment type="subcellular location">
    <subcellularLocation>
        <location evidence="9">Cytoplasm</location>
    </subcellularLocation>
</comment>
<dbReference type="InterPro" id="IPR036866">
    <property type="entry name" value="RibonucZ/Hydroxyglut_hydro"/>
</dbReference>
<evidence type="ECO:0000256" key="3">
    <source>
        <dbReference type="ARBA" id="ARBA00022723"/>
    </source>
</evidence>
<dbReference type="NCBIfam" id="TIGR00649">
    <property type="entry name" value="MG423"/>
    <property type="match status" value="1"/>
</dbReference>
<proteinExistence type="inferred from homology"/>
<feature type="binding site" evidence="9">
    <location>
        <begin position="364"/>
        <end position="368"/>
    </location>
    <ligand>
        <name>substrate</name>
    </ligand>
</feature>
<evidence type="ECO:0000256" key="4">
    <source>
        <dbReference type="ARBA" id="ARBA00022759"/>
    </source>
</evidence>
<feature type="domain" description="Metallo-beta-lactamase" evidence="10">
    <location>
        <begin position="20"/>
        <end position="215"/>
    </location>
</feature>
<gene>
    <name evidence="9" type="primary">rnj</name>
    <name evidence="11" type="ORF">J2Z34_002538</name>
</gene>
<keyword evidence="2 9" id="KW-0540">Nuclease</keyword>